<evidence type="ECO:0000256" key="6">
    <source>
        <dbReference type="ARBA" id="ARBA00022777"/>
    </source>
</evidence>
<evidence type="ECO:0000313" key="10">
    <source>
        <dbReference type="EMBL" id="GAQ25861.1"/>
    </source>
</evidence>
<organism evidence="10">
    <name type="scientific">Tepidanaerobacter syntrophicus</name>
    <dbReference type="NCBI Taxonomy" id="224999"/>
    <lineage>
        <taxon>Bacteria</taxon>
        <taxon>Bacillati</taxon>
        <taxon>Bacillota</taxon>
        <taxon>Clostridia</taxon>
        <taxon>Thermosediminibacterales</taxon>
        <taxon>Tepidanaerobacteraceae</taxon>
        <taxon>Tepidanaerobacter</taxon>
    </lineage>
</organism>
<gene>
    <name evidence="10" type="ORF">TSYNT_9110</name>
</gene>
<evidence type="ECO:0000256" key="7">
    <source>
        <dbReference type="ARBA" id="ARBA00022840"/>
    </source>
</evidence>
<dbReference type="SUPFAM" id="SSF55874">
    <property type="entry name" value="ATPase domain of HSP90 chaperone/DNA topoisomerase II/histidine kinase"/>
    <property type="match status" value="1"/>
</dbReference>
<keyword evidence="5" id="KW-0547">Nucleotide-binding</keyword>
<evidence type="ECO:0000256" key="3">
    <source>
        <dbReference type="ARBA" id="ARBA00022553"/>
    </source>
</evidence>
<reference evidence="10" key="1">
    <citation type="journal article" date="2016" name="Genome Announc.">
        <title>Draft Genome Sequence of the Syntrophic Lactate-Degrading Bacterium Tepidanaerobacter syntrophicus JLT.</title>
        <authorList>
            <person name="Matsuura N."/>
            <person name="Ohashi A."/>
            <person name="Tourlousse D.M."/>
            <person name="Sekiguchi Y."/>
        </authorList>
    </citation>
    <scope>NUCLEOTIDE SEQUENCE [LARGE SCALE GENOMIC DNA]</scope>
    <source>
        <strain evidence="10">JL</strain>
    </source>
</reference>
<evidence type="ECO:0000256" key="1">
    <source>
        <dbReference type="ARBA" id="ARBA00000085"/>
    </source>
</evidence>
<comment type="catalytic activity">
    <reaction evidence="1">
        <text>ATP + protein L-histidine = ADP + protein N-phospho-L-histidine.</text>
        <dbReference type="EC" id="2.7.13.3"/>
    </reaction>
</comment>
<dbReference type="PRINTS" id="PR00344">
    <property type="entry name" value="BCTRLSENSOR"/>
</dbReference>
<evidence type="ECO:0000313" key="11">
    <source>
        <dbReference type="Proteomes" id="UP000062160"/>
    </source>
</evidence>
<dbReference type="Gene3D" id="3.30.565.10">
    <property type="entry name" value="Histidine kinase-like ATPase, C-terminal domain"/>
    <property type="match status" value="1"/>
</dbReference>
<proteinExistence type="predicted"/>
<keyword evidence="11" id="KW-1185">Reference proteome</keyword>
<keyword evidence="4" id="KW-0808">Transferase</keyword>
<dbReference type="InterPro" id="IPR036890">
    <property type="entry name" value="HATPase_C_sf"/>
</dbReference>
<dbReference type="Pfam" id="PF02518">
    <property type="entry name" value="HATPase_c"/>
    <property type="match status" value="1"/>
</dbReference>
<evidence type="ECO:0000259" key="9">
    <source>
        <dbReference type="PROSITE" id="PS50109"/>
    </source>
</evidence>
<keyword evidence="6 10" id="KW-0418">Kinase</keyword>
<keyword evidence="3" id="KW-0597">Phosphoprotein</keyword>
<dbReference type="EC" id="2.7.13.3" evidence="2"/>
<evidence type="ECO:0000256" key="4">
    <source>
        <dbReference type="ARBA" id="ARBA00022679"/>
    </source>
</evidence>
<dbReference type="RefSeq" id="WP_059033463.1">
    <property type="nucleotide sequence ID" value="NZ_BSDN01000005.1"/>
</dbReference>
<sequence length="182" mass="20274">MQELSLHILDIAQNSIAAKASLVEIEIEEDKKKDLLTIKIKDNGTGMDEETSRKVSDPFFTTRTTRKVGMGIPLFAQAAQSCGGDLKIYSKKGKGTTIEATFILSHIDRAPLGSMSDTMVSLVASHPEIDFVYRHKVQDKEFVFDTREIKKILHEVPINNPLVLDWIKKFIESGLKEIDGGA</sequence>
<evidence type="ECO:0000256" key="2">
    <source>
        <dbReference type="ARBA" id="ARBA00012438"/>
    </source>
</evidence>
<dbReference type="AlphaFoldDB" id="A0A0U9HGC8"/>
<dbReference type="PANTHER" id="PTHR43065">
    <property type="entry name" value="SENSOR HISTIDINE KINASE"/>
    <property type="match status" value="1"/>
</dbReference>
<dbReference type="GO" id="GO:0004673">
    <property type="term" value="F:protein histidine kinase activity"/>
    <property type="evidence" value="ECO:0007669"/>
    <property type="project" value="UniProtKB-EC"/>
</dbReference>
<protein>
    <recommendedName>
        <fullName evidence="2">histidine kinase</fullName>
        <ecNumber evidence="2">2.7.13.3</ecNumber>
    </recommendedName>
</protein>
<evidence type="ECO:0000256" key="8">
    <source>
        <dbReference type="ARBA" id="ARBA00023012"/>
    </source>
</evidence>
<dbReference type="InterPro" id="IPR004358">
    <property type="entry name" value="Sig_transdc_His_kin-like_C"/>
</dbReference>
<evidence type="ECO:0000256" key="5">
    <source>
        <dbReference type="ARBA" id="ARBA00022741"/>
    </source>
</evidence>
<dbReference type="PROSITE" id="PS50109">
    <property type="entry name" value="HIS_KIN"/>
    <property type="match status" value="1"/>
</dbReference>
<dbReference type="InterPro" id="IPR005467">
    <property type="entry name" value="His_kinase_dom"/>
</dbReference>
<accession>A0A0U9HGC8</accession>
<dbReference type="PANTHER" id="PTHR43065:SF10">
    <property type="entry name" value="PEROXIDE STRESS-ACTIVATED HISTIDINE KINASE MAK3"/>
    <property type="match status" value="1"/>
</dbReference>
<keyword evidence="8" id="KW-0902">Two-component regulatory system</keyword>
<dbReference type="InterPro" id="IPR003594">
    <property type="entry name" value="HATPase_dom"/>
</dbReference>
<dbReference type="GO" id="GO:0005524">
    <property type="term" value="F:ATP binding"/>
    <property type="evidence" value="ECO:0007669"/>
    <property type="project" value="UniProtKB-KW"/>
</dbReference>
<dbReference type="STRING" id="224999.GCA_001485475_01897"/>
<feature type="domain" description="Histidine kinase" evidence="9">
    <location>
        <begin position="1"/>
        <end position="106"/>
    </location>
</feature>
<keyword evidence="7" id="KW-0067">ATP-binding</keyword>
<dbReference type="Proteomes" id="UP000062160">
    <property type="component" value="Unassembled WGS sequence"/>
</dbReference>
<name>A0A0U9HGC8_9FIRM</name>
<dbReference type="OrthoDB" id="9797586at2"/>
<dbReference type="GO" id="GO:0000160">
    <property type="term" value="P:phosphorelay signal transduction system"/>
    <property type="evidence" value="ECO:0007669"/>
    <property type="project" value="UniProtKB-KW"/>
</dbReference>
<dbReference type="EMBL" id="DF977003">
    <property type="protein sequence ID" value="GAQ25861.1"/>
    <property type="molecule type" value="Genomic_DNA"/>
</dbReference>